<comment type="caution">
    <text evidence="6">Lacks conserved residue(s) required for the propagation of feature annotation.</text>
</comment>
<gene>
    <name evidence="8" type="primary">azoR2</name>
    <name evidence="6" type="synonym">azoR</name>
    <name evidence="8" type="ORF">LA5096_01297</name>
</gene>
<comment type="similarity">
    <text evidence="6">Belongs to the azoreductase type 1 family.</text>
</comment>
<dbReference type="Pfam" id="PF02525">
    <property type="entry name" value="Flavodoxin_2"/>
    <property type="match status" value="1"/>
</dbReference>
<protein>
    <recommendedName>
        <fullName evidence="6">FMN dependent NADH:quinone oxidoreductase</fullName>
        <ecNumber evidence="6">1.6.5.-</ecNumber>
    </recommendedName>
    <alternativeName>
        <fullName evidence="6">Azo-dye reductase</fullName>
    </alternativeName>
    <alternativeName>
        <fullName evidence="6">FMN-dependent NADH-azo compound oxidoreductase</fullName>
    </alternativeName>
    <alternativeName>
        <fullName evidence="6">FMN-dependent NADH-azoreductase</fullName>
        <ecNumber evidence="6">1.7.1.17</ecNumber>
    </alternativeName>
</protein>
<evidence type="ECO:0000256" key="4">
    <source>
        <dbReference type="ARBA" id="ARBA00023027"/>
    </source>
</evidence>
<dbReference type="SUPFAM" id="SSF52218">
    <property type="entry name" value="Flavoproteins"/>
    <property type="match status" value="1"/>
</dbReference>
<evidence type="ECO:0000313" key="8">
    <source>
        <dbReference type="EMBL" id="CTQ66996.1"/>
    </source>
</evidence>
<dbReference type="GO" id="GO:0009055">
    <property type="term" value="F:electron transfer activity"/>
    <property type="evidence" value="ECO:0007669"/>
    <property type="project" value="UniProtKB-UniRule"/>
</dbReference>
<dbReference type="EC" id="1.7.1.17" evidence="6"/>
<dbReference type="OrthoDB" id="9787136at2"/>
<evidence type="ECO:0000256" key="3">
    <source>
        <dbReference type="ARBA" id="ARBA00023002"/>
    </source>
</evidence>
<feature type="binding site" evidence="6">
    <location>
        <begin position="16"/>
        <end position="18"/>
    </location>
    <ligand>
        <name>FMN</name>
        <dbReference type="ChEBI" id="CHEBI:58210"/>
    </ligand>
</feature>
<dbReference type="InterPro" id="IPR050104">
    <property type="entry name" value="FMN-dep_NADH:Q_OxRdtase_AzoR1"/>
</dbReference>
<dbReference type="AlphaFoldDB" id="A0A0M6ZXT0"/>
<accession>A0A0M6ZXT0</accession>
<dbReference type="GO" id="GO:0016655">
    <property type="term" value="F:oxidoreductase activity, acting on NAD(P)H, quinone or similar compound as acceptor"/>
    <property type="evidence" value="ECO:0007669"/>
    <property type="project" value="InterPro"/>
</dbReference>
<dbReference type="RefSeq" id="WP_055115209.1">
    <property type="nucleotide sequence ID" value="NZ_CANKXR010000002.1"/>
</dbReference>
<feature type="domain" description="Flavodoxin-like fold" evidence="7">
    <location>
        <begin position="2"/>
        <end position="203"/>
    </location>
</feature>
<keyword evidence="9" id="KW-1185">Reference proteome</keyword>
<dbReference type="Proteomes" id="UP000049983">
    <property type="component" value="Unassembled WGS sequence"/>
</dbReference>
<comment type="catalytic activity">
    <reaction evidence="5">
        <text>N,N-dimethyl-1,4-phenylenediamine + anthranilate + 2 NAD(+) = 2-(4-dimethylaminophenyl)diazenylbenzoate + 2 NADH + 2 H(+)</text>
        <dbReference type="Rhea" id="RHEA:55872"/>
        <dbReference type="ChEBI" id="CHEBI:15378"/>
        <dbReference type="ChEBI" id="CHEBI:15783"/>
        <dbReference type="ChEBI" id="CHEBI:16567"/>
        <dbReference type="ChEBI" id="CHEBI:57540"/>
        <dbReference type="ChEBI" id="CHEBI:57945"/>
        <dbReference type="ChEBI" id="CHEBI:71579"/>
        <dbReference type="EC" id="1.7.1.17"/>
    </reaction>
    <physiologicalReaction direction="right-to-left" evidence="5">
        <dbReference type="Rhea" id="RHEA:55874"/>
    </physiologicalReaction>
</comment>
<dbReference type="GeneID" id="97668722"/>
<dbReference type="EC" id="1.6.5.-" evidence="6"/>
<evidence type="ECO:0000256" key="5">
    <source>
        <dbReference type="ARBA" id="ARBA00048542"/>
    </source>
</evidence>
<comment type="cofactor">
    <cofactor evidence="6">
        <name>FMN</name>
        <dbReference type="ChEBI" id="CHEBI:58210"/>
    </cofactor>
    <text evidence="6">Binds 1 FMN per subunit.</text>
</comment>
<dbReference type="InterPro" id="IPR023048">
    <property type="entry name" value="NADH:quinone_OxRdtase_FMN_depd"/>
</dbReference>
<keyword evidence="4 6" id="KW-0520">NAD</keyword>
<keyword evidence="3 6" id="KW-0560">Oxidoreductase</keyword>
<dbReference type="PANTHER" id="PTHR43741">
    <property type="entry name" value="FMN-DEPENDENT NADH-AZOREDUCTASE 1"/>
    <property type="match status" value="1"/>
</dbReference>
<comment type="function">
    <text evidence="6">Quinone reductase that provides resistance to thiol-specific stress caused by electrophilic quinones.</text>
</comment>
<proteinExistence type="inferred from homology"/>
<keyword evidence="1 6" id="KW-0285">Flavoprotein</keyword>
<comment type="catalytic activity">
    <reaction evidence="6">
        <text>2 a quinone + NADH + H(+) = 2 a 1,4-benzosemiquinone + NAD(+)</text>
        <dbReference type="Rhea" id="RHEA:65952"/>
        <dbReference type="ChEBI" id="CHEBI:15378"/>
        <dbReference type="ChEBI" id="CHEBI:57540"/>
        <dbReference type="ChEBI" id="CHEBI:57945"/>
        <dbReference type="ChEBI" id="CHEBI:132124"/>
        <dbReference type="ChEBI" id="CHEBI:134225"/>
    </reaction>
</comment>
<sequence>MSKILHINASPRGAKSQSALLARSYLEERKQKQPEIQIETLNLWSENLPEFDGDKNAAKLSFFGVGEMDEVGRNAWEQVVDITQKFVSADEYVFNVPMWNGGVPYKLKHYIDIITQPGLLFGFEPERGYFGLLENKIAHVFYSSGVFAPGADRKYGEDFHSAYMDWWFGLVGIEQVVTTRHQPSLLTTDPEGDLDKALARAKAAA</sequence>
<keyword evidence="2 6" id="KW-0288">FMN</keyword>
<comment type="function">
    <text evidence="6">Also exhibits azoreductase activity. Catalyzes the reductive cleavage of the azo bond in aromatic azo compounds to the corresponding amines.</text>
</comment>
<dbReference type="InterPro" id="IPR029039">
    <property type="entry name" value="Flavoprotein-like_sf"/>
</dbReference>
<evidence type="ECO:0000313" key="9">
    <source>
        <dbReference type="Proteomes" id="UP000049983"/>
    </source>
</evidence>
<evidence type="ECO:0000256" key="6">
    <source>
        <dbReference type="HAMAP-Rule" id="MF_01216"/>
    </source>
</evidence>
<reference evidence="9" key="1">
    <citation type="submission" date="2015-07" db="EMBL/GenBank/DDBJ databases">
        <authorList>
            <person name="Rodrigo-Torres Lidia"/>
            <person name="Arahal R.David."/>
        </authorList>
    </citation>
    <scope>NUCLEOTIDE SEQUENCE [LARGE SCALE GENOMIC DNA]</scope>
    <source>
        <strain evidence="9">CECT 5096</strain>
    </source>
</reference>
<evidence type="ECO:0000256" key="2">
    <source>
        <dbReference type="ARBA" id="ARBA00022643"/>
    </source>
</evidence>
<evidence type="ECO:0000259" key="7">
    <source>
        <dbReference type="Pfam" id="PF02525"/>
    </source>
</evidence>
<dbReference type="GO" id="GO:0016652">
    <property type="term" value="F:oxidoreductase activity, acting on NAD(P)H as acceptor"/>
    <property type="evidence" value="ECO:0007669"/>
    <property type="project" value="UniProtKB-UniRule"/>
</dbReference>
<feature type="binding site" evidence="6">
    <location>
        <position position="10"/>
    </location>
    <ligand>
        <name>FMN</name>
        <dbReference type="ChEBI" id="CHEBI:58210"/>
    </ligand>
</feature>
<dbReference type="HAMAP" id="MF_01216">
    <property type="entry name" value="Azoreductase_type1"/>
    <property type="match status" value="1"/>
</dbReference>
<dbReference type="PANTHER" id="PTHR43741:SF4">
    <property type="entry name" value="FMN-DEPENDENT NADH:QUINONE OXIDOREDUCTASE"/>
    <property type="match status" value="1"/>
</dbReference>
<comment type="subunit">
    <text evidence="6">Homodimer.</text>
</comment>
<evidence type="ECO:0000256" key="1">
    <source>
        <dbReference type="ARBA" id="ARBA00022630"/>
    </source>
</evidence>
<dbReference type="EMBL" id="CXWC01000002">
    <property type="protein sequence ID" value="CTQ66996.1"/>
    <property type="molecule type" value="Genomic_DNA"/>
</dbReference>
<name>A0A0M6ZXT0_9HYPH</name>
<dbReference type="Gene3D" id="3.40.50.360">
    <property type="match status" value="1"/>
</dbReference>
<dbReference type="InterPro" id="IPR003680">
    <property type="entry name" value="Flavodoxin_fold"/>
</dbReference>
<dbReference type="GO" id="GO:0010181">
    <property type="term" value="F:FMN binding"/>
    <property type="evidence" value="ECO:0007669"/>
    <property type="project" value="UniProtKB-UniRule"/>
</dbReference>
<organism evidence="8 9">
    <name type="scientific">Roseibium album</name>
    <dbReference type="NCBI Taxonomy" id="311410"/>
    <lineage>
        <taxon>Bacteria</taxon>
        <taxon>Pseudomonadati</taxon>
        <taxon>Pseudomonadota</taxon>
        <taxon>Alphaproteobacteria</taxon>
        <taxon>Hyphomicrobiales</taxon>
        <taxon>Stappiaceae</taxon>
        <taxon>Roseibium</taxon>
    </lineage>
</organism>